<dbReference type="GO" id="GO:0006260">
    <property type="term" value="P:DNA replication"/>
    <property type="evidence" value="ECO:0007669"/>
    <property type="project" value="TreeGrafter"/>
</dbReference>
<comment type="caution">
    <text evidence="1">The sequence shown here is derived from an EMBL/GenBank/DDBJ whole genome shotgun (WGS) entry which is preliminary data.</text>
</comment>
<evidence type="ECO:0000313" key="1">
    <source>
        <dbReference type="EMBL" id="KAF7286488.1"/>
    </source>
</evidence>
<keyword evidence="2" id="KW-1185">Reference proteome</keyword>
<organism evidence="1 2">
    <name type="scientific">Rhynchophorus ferrugineus</name>
    <name type="common">Red palm weevil</name>
    <name type="synonym">Curculio ferrugineus</name>
    <dbReference type="NCBI Taxonomy" id="354439"/>
    <lineage>
        <taxon>Eukaryota</taxon>
        <taxon>Metazoa</taxon>
        <taxon>Ecdysozoa</taxon>
        <taxon>Arthropoda</taxon>
        <taxon>Hexapoda</taxon>
        <taxon>Insecta</taxon>
        <taxon>Pterygota</taxon>
        <taxon>Neoptera</taxon>
        <taxon>Endopterygota</taxon>
        <taxon>Coleoptera</taxon>
        <taxon>Polyphaga</taxon>
        <taxon>Cucujiformia</taxon>
        <taxon>Curculionidae</taxon>
        <taxon>Dryophthorinae</taxon>
        <taxon>Rhynchophorus</taxon>
    </lineage>
</organism>
<dbReference type="GO" id="GO:0005657">
    <property type="term" value="C:replication fork"/>
    <property type="evidence" value="ECO:0007669"/>
    <property type="project" value="TreeGrafter"/>
</dbReference>
<evidence type="ECO:0000313" key="2">
    <source>
        <dbReference type="Proteomes" id="UP000625711"/>
    </source>
</evidence>
<accession>A0A834IWV2</accession>
<gene>
    <name evidence="1" type="ORF">GWI33_005126</name>
</gene>
<dbReference type="EMBL" id="JAACXV010000025">
    <property type="protein sequence ID" value="KAF7286488.1"/>
    <property type="molecule type" value="Genomic_DNA"/>
</dbReference>
<proteinExistence type="predicted"/>
<protein>
    <submittedName>
        <fullName evidence="1">Uncharacterized protein</fullName>
    </submittedName>
</protein>
<dbReference type="Proteomes" id="UP000625711">
    <property type="component" value="Unassembled WGS sequence"/>
</dbReference>
<dbReference type="PANTHER" id="PTHR23274">
    <property type="entry name" value="DNA HELICASE-RELATED"/>
    <property type="match status" value="1"/>
</dbReference>
<dbReference type="AlphaFoldDB" id="A0A834IWV2"/>
<dbReference type="OrthoDB" id="272985at2759"/>
<reference evidence="1" key="1">
    <citation type="submission" date="2020-08" db="EMBL/GenBank/DDBJ databases">
        <title>Genome sequencing and assembly of the red palm weevil Rhynchophorus ferrugineus.</title>
        <authorList>
            <person name="Dias G.B."/>
            <person name="Bergman C.M."/>
            <person name="Manee M."/>
        </authorList>
    </citation>
    <scope>NUCLEOTIDE SEQUENCE</scope>
    <source>
        <strain evidence="1">AA-2017</strain>
        <tissue evidence="1">Whole larva</tissue>
    </source>
</reference>
<name>A0A834IWV2_RHYFE</name>
<sequence length="84" mass="9756">MLRNINQPRLCNGTRLAVKKMMMTGEDVLIPRIPMIPTDLPFDVERLQFPARLAFTMTINKSQGQWMEVYGINLEFPYFAHGQL</sequence>
<dbReference type="PANTHER" id="PTHR23274:SF48">
    <property type="entry name" value="ATP-DEPENDENT DNA HELICASE"/>
    <property type="match status" value="1"/>
</dbReference>